<dbReference type="InterPro" id="IPR001173">
    <property type="entry name" value="Glyco_trans_2-like"/>
</dbReference>
<sequence length="245" mass="28139">MNPLMTIITVSFNSAKTISKTIESVLNQTYTDFEYLIIDGDSTDSTVDIIKQYMGKFEKRGIQFRWISEADTGIYNAMNKGISQARGKYIGILNSDDTYELNALQIVSSQILLHPEVQVFHGLMRYLSNGELTMVHGRSSNRLNIGMIEHPTCFVAKQTYQTFGAFDEKYRFVADYDLLLRLKRNGCKFLLIEEILANFDENGAGNSYQSRVELLELKRRYGLSNGVKILYQRVKILINELQRKE</sequence>
<dbReference type="InterPro" id="IPR029044">
    <property type="entry name" value="Nucleotide-diphossugar_trans"/>
</dbReference>
<dbReference type="PANTHER" id="PTHR43685:SF11">
    <property type="entry name" value="GLYCOSYLTRANSFERASE TAGX-RELATED"/>
    <property type="match status" value="1"/>
</dbReference>
<dbReference type="PANTHER" id="PTHR43685">
    <property type="entry name" value="GLYCOSYLTRANSFERASE"/>
    <property type="match status" value="1"/>
</dbReference>
<dbReference type="AlphaFoldDB" id="A0A5P8JT59"/>
<dbReference type="RefSeq" id="WP_054715537.1">
    <property type="nucleotide sequence ID" value="NZ_CP045068.1"/>
</dbReference>
<protein>
    <submittedName>
        <fullName evidence="3">Glycosyltransferase</fullName>
    </submittedName>
</protein>
<evidence type="ECO:0000259" key="2">
    <source>
        <dbReference type="Pfam" id="PF00535"/>
    </source>
</evidence>
<gene>
    <name evidence="3" type="ORF">LM010_10850</name>
</gene>
<dbReference type="Gene3D" id="3.90.550.10">
    <property type="entry name" value="Spore Coat Polysaccharide Biosynthesis Protein SpsA, Chain A"/>
    <property type="match status" value="1"/>
</dbReference>
<dbReference type="Proteomes" id="UP000388452">
    <property type="component" value="Chromosome"/>
</dbReference>
<feature type="domain" description="Glycosyltransferase 2-like" evidence="2">
    <location>
        <begin position="6"/>
        <end position="136"/>
    </location>
</feature>
<dbReference type="CDD" id="cd06433">
    <property type="entry name" value="GT_2_WfgS_like"/>
    <property type="match status" value="1"/>
</dbReference>
<name>A0A5P8JT59_9LACO</name>
<dbReference type="EMBL" id="CP045068">
    <property type="protein sequence ID" value="QFQ91889.1"/>
    <property type="molecule type" value="Genomic_DNA"/>
</dbReference>
<evidence type="ECO:0000313" key="3">
    <source>
        <dbReference type="EMBL" id="QFQ91889.1"/>
    </source>
</evidence>
<dbReference type="GO" id="GO:0016740">
    <property type="term" value="F:transferase activity"/>
    <property type="evidence" value="ECO:0007669"/>
    <property type="project" value="UniProtKB-KW"/>
</dbReference>
<accession>A0A5P8JT59</accession>
<evidence type="ECO:0000256" key="1">
    <source>
        <dbReference type="ARBA" id="ARBA00006739"/>
    </source>
</evidence>
<keyword evidence="3" id="KW-0808">Transferase</keyword>
<dbReference type="Pfam" id="PF00535">
    <property type="entry name" value="Glycos_transf_2"/>
    <property type="match status" value="1"/>
</dbReference>
<dbReference type="SUPFAM" id="SSF53448">
    <property type="entry name" value="Nucleotide-diphospho-sugar transferases"/>
    <property type="match status" value="1"/>
</dbReference>
<comment type="similarity">
    <text evidence="1">Belongs to the glycosyltransferase 2 family.</text>
</comment>
<proteinExistence type="inferred from homology"/>
<dbReference type="InterPro" id="IPR050834">
    <property type="entry name" value="Glycosyltransf_2"/>
</dbReference>
<organism evidence="3 4">
    <name type="scientific">Lacticaseibacillus manihotivorans</name>
    <dbReference type="NCBI Taxonomy" id="88233"/>
    <lineage>
        <taxon>Bacteria</taxon>
        <taxon>Bacillati</taxon>
        <taxon>Bacillota</taxon>
        <taxon>Bacilli</taxon>
        <taxon>Lactobacillales</taxon>
        <taxon>Lactobacillaceae</taxon>
        <taxon>Lacticaseibacillus</taxon>
    </lineage>
</organism>
<evidence type="ECO:0000313" key="4">
    <source>
        <dbReference type="Proteomes" id="UP000388452"/>
    </source>
</evidence>
<reference evidence="3 4" key="1">
    <citation type="submission" date="2019-10" db="EMBL/GenBank/DDBJ databases">
        <title>Genome sequencing of Lactobacillus manihotivorans.</title>
        <authorList>
            <person name="Kim K."/>
        </authorList>
    </citation>
    <scope>NUCLEOTIDE SEQUENCE [LARGE SCALE GENOMIC DNA]</scope>
    <source>
        <strain evidence="3 4">LM010</strain>
    </source>
</reference>